<dbReference type="SUPFAM" id="SSF52172">
    <property type="entry name" value="CheY-like"/>
    <property type="match status" value="1"/>
</dbReference>
<dbReference type="PROSITE" id="PS51831">
    <property type="entry name" value="HD"/>
    <property type="match status" value="1"/>
</dbReference>
<dbReference type="Pfam" id="PF00072">
    <property type="entry name" value="Response_reg"/>
    <property type="match status" value="1"/>
</dbReference>
<feature type="domain" description="Response regulatory" evidence="2">
    <location>
        <begin position="3"/>
        <end position="118"/>
    </location>
</feature>
<evidence type="ECO:0000259" key="3">
    <source>
        <dbReference type="PROSITE" id="PS51831"/>
    </source>
</evidence>
<dbReference type="PANTHER" id="PTHR45228">
    <property type="entry name" value="CYCLIC DI-GMP PHOSPHODIESTERASE TM_0186-RELATED"/>
    <property type="match status" value="1"/>
</dbReference>
<sequence>MPRVLIADDDLMVRRFLTDALAAGGYEVVAGADGAQAIKLLGCGGAFDLVVTDYNMPGATGIEVINQAQRVDPTLPCIIVTAYHDLDLAMRAMQAGAVGFIPKPFKAEHLLTVAGRALERRQMAVETTRLTLLLPMLERFTMLLANTLESKDCATQQHAERLVEHAEAVARELDLDDDQRFSIRVGACLHDIGKVGVPEELLRKAGRLTAAEREVMQLHPVIGAAILEDIDTWEDVRVIVRHHHERWDGTGYPLGLQGFDIPLGARIVSVVDAFDVMTAGRPYAAARTVPMAVAELVHERGRQFDPEVVDAFMSTLSGTGAGHYHDVVNTISEFELIARRSAAHQPHSTVAGALR</sequence>
<feature type="modified residue" description="4-aspartylphosphate" evidence="1">
    <location>
        <position position="53"/>
    </location>
</feature>
<dbReference type="Gene3D" id="1.10.3210.10">
    <property type="entry name" value="Hypothetical protein af1432"/>
    <property type="match status" value="1"/>
</dbReference>
<evidence type="ECO:0000259" key="2">
    <source>
        <dbReference type="PROSITE" id="PS50110"/>
    </source>
</evidence>
<dbReference type="NCBIfam" id="TIGR00277">
    <property type="entry name" value="HDIG"/>
    <property type="match status" value="1"/>
</dbReference>
<dbReference type="InterPro" id="IPR006674">
    <property type="entry name" value="HD_domain"/>
</dbReference>
<dbReference type="InterPro" id="IPR001789">
    <property type="entry name" value="Sig_transdc_resp-reg_receiver"/>
</dbReference>
<name>A0A934KG71_9BACT</name>
<dbReference type="InterPro" id="IPR011006">
    <property type="entry name" value="CheY-like_superfamily"/>
</dbReference>
<dbReference type="CDD" id="cd00077">
    <property type="entry name" value="HDc"/>
    <property type="match status" value="1"/>
</dbReference>
<dbReference type="AlphaFoldDB" id="A0A934KG71"/>
<dbReference type="InterPro" id="IPR037522">
    <property type="entry name" value="HD_GYP_dom"/>
</dbReference>
<dbReference type="Pfam" id="PF13487">
    <property type="entry name" value="HD_5"/>
    <property type="match status" value="1"/>
</dbReference>
<keyword evidence="1" id="KW-0597">Phosphoprotein</keyword>
<dbReference type="EMBL" id="JAEKNN010000054">
    <property type="protein sequence ID" value="MBJ7609959.1"/>
    <property type="molecule type" value="Genomic_DNA"/>
</dbReference>
<reference evidence="5 6" key="1">
    <citation type="submission" date="2020-10" db="EMBL/GenBank/DDBJ databases">
        <title>Ca. Dormibacterota MAGs.</title>
        <authorList>
            <person name="Montgomery K."/>
        </authorList>
    </citation>
    <scope>NUCLEOTIDE SEQUENCE [LARGE SCALE GENOMIC DNA]</scope>
    <source>
        <strain evidence="5">Mitchell_Peninsula_5</strain>
    </source>
</reference>
<dbReference type="SMART" id="SM00448">
    <property type="entry name" value="REC"/>
    <property type="match status" value="1"/>
</dbReference>
<dbReference type="PROSITE" id="PS50110">
    <property type="entry name" value="RESPONSE_REGULATORY"/>
    <property type="match status" value="1"/>
</dbReference>
<dbReference type="Proteomes" id="UP000614410">
    <property type="component" value="Unassembled WGS sequence"/>
</dbReference>
<comment type="caution">
    <text evidence="5">The sequence shown here is derived from an EMBL/GenBank/DDBJ whole genome shotgun (WGS) entry which is preliminary data.</text>
</comment>
<feature type="domain" description="HD" evidence="3">
    <location>
        <begin position="155"/>
        <end position="277"/>
    </location>
</feature>
<evidence type="ECO:0000313" key="5">
    <source>
        <dbReference type="EMBL" id="MBJ7609959.1"/>
    </source>
</evidence>
<evidence type="ECO:0000259" key="4">
    <source>
        <dbReference type="PROSITE" id="PS51832"/>
    </source>
</evidence>
<dbReference type="InterPro" id="IPR052020">
    <property type="entry name" value="Cyclic_di-GMP/3'3'-cGAMP_PDE"/>
</dbReference>
<accession>A0A934KG71</accession>
<proteinExistence type="predicted"/>
<dbReference type="GO" id="GO:0000160">
    <property type="term" value="P:phosphorelay signal transduction system"/>
    <property type="evidence" value="ECO:0007669"/>
    <property type="project" value="InterPro"/>
</dbReference>
<dbReference type="SMART" id="SM00471">
    <property type="entry name" value="HDc"/>
    <property type="match status" value="1"/>
</dbReference>
<dbReference type="InterPro" id="IPR006675">
    <property type="entry name" value="HDIG_dom"/>
</dbReference>
<feature type="domain" description="HD-GYP" evidence="4">
    <location>
        <begin position="133"/>
        <end position="328"/>
    </location>
</feature>
<evidence type="ECO:0000313" key="6">
    <source>
        <dbReference type="Proteomes" id="UP000614410"/>
    </source>
</evidence>
<evidence type="ECO:0000256" key="1">
    <source>
        <dbReference type="PROSITE-ProRule" id="PRU00169"/>
    </source>
</evidence>
<protein>
    <submittedName>
        <fullName evidence="5">Response regulator</fullName>
    </submittedName>
</protein>
<dbReference type="PANTHER" id="PTHR45228:SF4">
    <property type="entry name" value="LIPOPROTEIN"/>
    <property type="match status" value="1"/>
</dbReference>
<dbReference type="Gene3D" id="3.40.50.2300">
    <property type="match status" value="1"/>
</dbReference>
<dbReference type="PROSITE" id="PS51832">
    <property type="entry name" value="HD_GYP"/>
    <property type="match status" value="1"/>
</dbReference>
<dbReference type="SUPFAM" id="SSF109604">
    <property type="entry name" value="HD-domain/PDEase-like"/>
    <property type="match status" value="1"/>
</dbReference>
<organism evidence="5 6">
    <name type="scientific">Candidatus Amunia macphersoniae</name>
    <dbReference type="NCBI Taxonomy" id="3127014"/>
    <lineage>
        <taxon>Bacteria</taxon>
        <taxon>Bacillati</taxon>
        <taxon>Candidatus Dormiibacterota</taxon>
        <taxon>Candidatus Dormibacteria</taxon>
        <taxon>Candidatus Aeolococcales</taxon>
        <taxon>Candidatus Aeolococcaceae</taxon>
        <taxon>Candidatus Amunia</taxon>
    </lineage>
</organism>
<gene>
    <name evidence="5" type="ORF">JF887_11110</name>
</gene>
<dbReference type="InterPro" id="IPR003607">
    <property type="entry name" value="HD/PDEase_dom"/>
</dbReference>